<dbReference type="SUPFAM" id="SSF52540">
    <property type="entry name" value="P-loop containing nucleoside triphosphate hydrolases"/>
    <property type="match status" value="1"/>
</dbReference>
<evidence type="ECO:0000256" key="4">
    <source>
        <dbReference type="ARBA" id="ARBA00023204"/>
    </source>
</evidence>
<dbReference type="GO" id="GO:0005634">
    <property type="term" value="C:nucleus"/>
    <property type="evidence" value="ECO:0007669"/>
    <property type="project" value="UniProtKB-SubCell"/>
</dbReference>
<dbReference type="EC" id="3.6.4.12" evidence="5"/>
<comment type="caution">
    <text evidence="7">The sequence shown here is derived from an EMBL/GenBank/DDBJ whole genome shotgun (WGS) entry which is preliminary data.</text>
</comment>
<keyword evidence="5" id="KW-0539">Nucleus</keyword>
<dbReference type="InterPro" id="IPR027417">
    <property type="entry name" value="P-loop_NTPase"/>
</dbReference>
<feature type="domain" description="TIP49 P-loop" evidence="6">
    <location>
        <begin position="1"/>
        <end position="88"/>
    </location>
</feature>
<dbReference type="InterPro" id="IPR010339">
    <property type="entry name" value="TIP49_P-loop"/>
</dbReference>
<keyword evidence="2 5" id="KW-0805">Transcription regulation</keyword>
<keyword evidence="8" id="KW-1185">Reference proteome</keyword>
<comment type="function">
    <text evidence="5">DNA helicase participates in several chromatin remodeling complexes, including the SWR1 and the INO80 complexes.</text>
</comment>
<comment type="subcellular location">
    <subcellularLocation>
        <location evidence="5">Nucleus</location>
    </subcellularLocation>
</comment>
<dbReference type="PANTHER" id="PTHR11093">
    <property type="entry name" value="RUVB-RELATED REPTIN AND PONTIN"/>
    <property type="match status" value="1"/>
</dbReference>
<keyword evidence="5" id="KW-0067">ATP-binding</keyword>
<keyword evidence="5" id="KW-0547">Nucleotide-binding</keyword>
<keyword evidence="3 5" id="KW-0804">Transcription</keyword>
<dbReference type="GO" id="GO:0006281">
    <property type="term" value="P:DNA repair"/>
    <property type="evidence" value="ECO:0007669"/>
    <property type="project" value="UniProtKB-KW"/>
</dbReference>
<evidence type="ECO:0000256" key="3">
    <source>
        <dbReference type="ARBA" id="ARBA00023163"/>
    </source>
</evidence>
<proteinExistence type="inferred from homology"/>
<evidence type="ECO:0000313" key="7">
    <source>
        <dbReference type="EMBL" id="KAK0500927.1"/>
    </source>
</evidence>
<dbReference type="Proteomes" id="UP001175228">
    <property type="component" value="Unassembled WGS sequence"/>
</dbReference>
<accession>A0AA39QDL0</accession>
<dbReference type="EMBL" id="JAUEPU010000007">
    <property type="protein sequence ID" value="KAK0500927.1"/>
    <property type="molecule type" value="Genomic_DNA"/>
</dbReference>
<evidence type="ECO:0000256" key="5">
    <source>
        <dbReference type="RuleBase" id="RU363048"/>
    </source>
</evidence>
<comment type="catalytic activity">
    <reaction evidence="5">
        <text>ATP + H2O = ADP + phosphate + H(+)</text>
        <dbReference type="Rhea" id="RHEA:13065"/>
        <dbReference type="ChEBI" id="CHEBI:15377"/>
        <dbReference type="ChEBI" id="CHEBI:15378"/>
        <dbReference type="ChEBI" id="CHEBI:30616"/>
        <dbReference type="ChEBI" id="CHEBI:43474"/>
        <dbReference type="ChEBI" id="CHEBI:456216"/>
        <dbReference type="EC" id="3.6.4.12"/>
    </reaction>
</comment>
<feature type="non-terminal residue" evidence="7">
    <location>
        <position position="1"/>
    </location>
</feature>
<comment type="similarity">
    <text evidence="5">Belongs to the RuvB family.</text>
</comment>
<reference evidence="7" key="1">
    <citation type="submission" date="2023-06" db="EMBL/GenBank/DDBJ databases">
        <authorList>
            <consortium name="Lawrence Berkeley National Laboratory"/>
            <person name="Ahrendt S."/>
            <person name="Sahu N."/>
            <person name="Indic B."/>
            <person name="Wong-Bajracharya J."/>
            <person name="Merenyi Z."/>
            <person name="Ke H.-M."/>
            <person name="Monk M."/>
            <person name="Kocsube S."/>
            <person name="Drula E."/>
            <person name="Lipzen A."/>
            <person name="Balint B."/>
            <person name="Henrissat B."/>
            <person name="Andreopoulos B."/>
            <person name="Martin F.M."/>
            <person name="Harder C.B."/>
            <person name="Rigling D."/>
            <person name="Ford K.L."/>
            <person name="Foster G.D."/>
            <person name="Pangilinan J."/>
            <person name="Papanicolaou A."/>
            <person name="Barry K."/>
            <person name="LaButti K."/>
            <person name="Viragh M."/>
            <person name="Koriabine M."/>
            <person name="Yan M."/>
            <person name="Riley R."/>
            <person name="Champramary S."/>
            <person name="Plett K.L."/>
            <person name="Tsai I.J."/>
            <person name="Slot J."/>
            <person name="Sipos G."/>
            <person name="Plett J."/>
            <person name="Nagy L.G."/>
            <person name="Grigoriev I.V."/>
        </authorList>
    </citation>
    <scope>NUCLEOTIDE SEQUENCE</scope>
    <source>
        <strain evidence="7">HWK02</strain>
    </source>
</reference>
<dbReference type="GO" id="GO:0005524">
    <property type="term" value="F:ATP binding"/>
    <property type="evidence" value="ECO:0007669"/>
    <property type="project" value="UniProtKB-KW"/>
</dbReference>
<evidence type="ECO:0000259" key="6">
    <source>
        <dbReference type="Pfam" id="PF06068"/>
    </source>
</evidence>
<evidence type="ECO:0000256" key="2">
    <source>
        <dbReference type="ARBA" id="ARBA00023015"/>
    </source>
</evidence>
<dbReference type="GO" id="GO:0003678">
    <property type="term" value="F:DNA helicase activity"/>
    <property type="evidence" value="ECO:0007669"/>
    <property type="project" value="UniProtKB-EC"/>
</dbReference>
<evidence type="ECO:0000256" key="1">
    <source>
        <dbReference type="ARBA" id="ARBA00022763"/>
    </source>
</evidence>
<dbReference type="GO" id="GO:0006325">
    <property type="term" value="P:chromatin organization"/>
    <property type="evidence" value="ECO:0007669"/>
    <property type="project" value="UniProtKB-KW"/>
</dbReference>
<keyword evidence="4 5" id="KW-0234">DNA repair</keyword>
<keyword evidence="5" id="KW-0378">Hydrolase</keyword>
<keyword evidence="5" id="KW-0347">Helicase</keyword>
<sequence>HSHIHGLVLDDWLGPRANSRGTFDREDAGMTLKMAQESRKAGRATLLAGPSSTGKTVSIAYGMAQMLGLDVSPTASDIFSLSMSKTKAM</sequence>
<name>A0AA39QDL0_9AGAR</name>
<keyword evidence="5" id="KW-0156">Chromatin regulator</keyword>
<dbReference type="Gene3D" id="3.40.50.300">
    <property type="entry name" value="P-loop containing nucleotide triphosphate hydrolases"/>
    <property type="match status" value="1"/>
</dbReference>
<dbReference type="GO" id="GO:0016787">
    <property type="term" value="F:hydrolase activity"/>
    <property type="evidence" value="ECO:0007669"/>
    <property type="project" value="UniProtKB-KW"/>
</dbReference>
<gene>
    <name evidence="7" type="ORF">EDD18DRAFT_1067547</name>
</gene>
<dbReference type="Pfam" id="PF06068">
    <property type="entry name" value="TIP49"/>
    <property type="match status" value="1"/>
</dbReference>
<evidence type="ECO:0000313" key="8">
    <source>
        <dbReference type="Proteomes" id="UP001175228"/>
    </source>
</evidence>
<dbReference type="AlphaFoldDB" id="A0AA39QDL0"/>
<organism evidence="7 8">
    <name type="scientific">Armillaria luteobubalina</name>
    <dbReference type="NCBI Taxonomy" id="153913"/>
    <lineage>
        <taxon>Eukaryota</taxon>
        <taxon>Fungi</taxon>
        <taxon>Dikarya</taxon>
        <taxon>Basidiomycota</taxon>
        <taxon>Agaricomycotina</taxon>
        <taxon>Agaricomycetes</taxon>
        <taxon>Agaricomycetidae</taxon>
        <taxon>Agaricales</taxon>
        <taxon>Marasmiineae</taxon>
        <taxon>Physalacriaceae</taxon>
        <taxon>Armillaria</taxon>
    </lineage>
</organism>
<protein>
    <recommendedName>
        <fullName evidence="5">RuvB-like helicase</fullName>
        <ecNumber evidence="5">3.6.4.12</ecNumber>
    </recommendedName>
</protein>
<keyword evidence="1 5" id="KW-0227">DNA damage</keyword>
<dbReference type="InterPro" id="IPR027238">
    <property type="entry name" value="RuvB-like"/>
</dbReference>